<accession>A0A645ARC6</accession>
<dbReference type="EMBL" id="VSSQ01015285">
    <property type="protein sequence ID" value="MPM55466.1"/>
    <property type="molecule type" value="Genomic_DNA"/>
</dbReference>
<evidence type="ECO:0000313" key="1">
    <source>
        <dbReference type="EMBL" id="MPM55466.1"/>
    </source>
</evidence>
<gene>
    <name evidence="1" type="ORF">SDC9_102263</name>
</gene>
<proteinExistence type="predicted"/>
<organism evidence="1">
    <name type="scientific">bioreactor metagenome</name>
    <dbReference type="NCBI Taxonomy" id="1076179"/>
    <lineage>
        <taxon>unclassified sequences</taxon>
        <taxon>metagenomes</taxon>
        <taxon>ecological metagenomes</taxon>
    </lineage>
</organism>
<sequence length="149" mass="17375">MKKKIVLTSILIVLIVCGVTAYFMEKYYFTESATITRKFDAQLPPSASIVEYQKESIILVAKIKCSTKEDTERLIKSLSGYEKLNEEEMNDCLYSVSSRRNADWWDVNSTDVQSAYYKTFKINPWIDCLGETYVFVTQTQDIYMYRFGK</sequence>
<protein>
    <submittedName>
        <fullName evidence="1">Uncharacterized protein</fullName>
    </submittedName>
</protein>
<name>A0A645ARC6_9ZZZZ</name>
<dbReference type="AlphaFoldDB" id="A0A645ARC6"/>
<reference evidence="1" key="1">
    <citation type="submission" date="2019-08" db="EMBL/GenBank/DDBJ databases">
        <authorList>
            <person name="Kucharzyk K."/>
            <person name="Murdoch R.W."/>
            <person name="Higgins S."/>
            <person name="Loffler F."/>
        </authorList>
    </citation>
    <scope>NUCLEOTIDE SEQUENCE</scope>
</reference>
<comment type="caution">
    <text evidence="1">The sequence shown here is derived from an EMBL/GenBank/DDBJ whole genome shotgun (WGS) entry which is preliminary data.</text>
</comment>